<dbReference type="PANTHER" id="PTHR43685">
    <property type="entry name" value="GLYCOSYLTRANSFERASE"/>
    <property type="match status" value="1"/>
</dbReference>
<dbReference type="InterPro" id="IPR001173">
    <property type="entry name" value="Glyco_trans_2-like"/>
</dbReference>
<dbReference type="SUPFAM" id="SSF53448">
    <property type="entry name" value="Nucleotide-diphospho-sugar transferases"/>
    <property type="match status" value="1"/>
</dbReference>
<dbReference type="Proteomes" id="UP000034711">
    <property type="component" value="Unassembled WGS sequence"/>
</dbReference>
<protein>
    <submittedName>
        <fullName evidence="2">Glycosyl transferase family 2</fullName>
    </submittedName>
</protein>
<name>A0A0G1ZUZ9_9BACT</name>
<reference evidence="2 3" key="1">
    <citation type="journal article" date="2015" name="Nature">
        <title>rRNA introns, odd ribosomes, and small enigmatic genomes across a large radiation of phyla.</title>
        <authorList>
            <person name="Brown C.T."/>
            <person name="Hug L.A."/>
            <person name="Thomas B.C."/>
            <person name="Sharon I."/>
            <person name="Castelle C.J."/>
            <person name="Singh A."/>
            <person name="Wilkins M.J."/>
            <person name="Williams K.H."/>
            <person name="Banfield J.F."/>
        </authorList>
    </citation>
    <scope>NUCLEOTIDE SEQUENCE [LARGE SCALE GENOMIC DNA]</scope>
</reference>
<dbReference type="PANTHER" id="PTHR43685:SF3">
    <property type="entry name" value="SLR2126 PROTEIN"/>
    <property type="match status" value="1"/>
</dbReference>
<evidence type="ECO:0000313" key="2">
    <source>
        <dbReference type="EMBL" id="KKW32142.1"/>
    </source>
</evidence>
<dbReference type="EMBL" id="LCRI01000034">
    <property type="protein sequence ID" value="KKW32142.1"/>
    <property type="molecule type" value="Genomic_DNA"/>
</dbReference>
<proteinExistence type="predicted"/>
<dbReference type="InterPro" id="IPR029044">
    <property type="entry name" value="Nucleotide-diphossugar_trans"/>
</dbReference>
<gene>
    <name evidence="2" type="ORF">UY77_C0034G0017</name>
</gene>
<dbReference type="AlphaFoldDB" id="A0A0G1ZUZ9"/>
<dbReference type="InterPro" id="IPR050834">
    <property type="entry name" value="Glycosyltransf_2"/>
</dbReference>
<evidence type="ECO:0000259" key="1">
    <source>
        <dbReference type="Pfam" id="PF00535"/>
    </source>
</evidence>
<feature type="domain" description="Glycosyltransferase 2-like" evidence="1">
    <location>
        <begin position="44"/>
        <end position="149"/>
    </location>
</feature>
<dbReference type="CDD" id="cd00761">
    <property type="entry name" value="Glyco_tranf_GTA_type"/>
    <property type="match status" value="1"/>
</dbReference>
<organism evidence="2 3">
    <name type="scientific">Candidatus Uhrbacteria bacterium GW2011_GWA2_53_10</name>
    <dbReference type="NCBI Taxonomy" id="1618980"/>
    <lineage>
        <taxon>Bacteria</taxon>
        <taxon>Candidatus Uhriibacteriota</taxon>
    </lineage>
</organism>
<dbReference type="Pfam" id="PF00535">
    <property type="entry name" value="Glycos_transf_2"/>
    <property type="match status" value="1"/>
</dbReference>
<evidence type="ECO:0000313" key="3">
    <source>
        <dbReference type="Proteomes" id="UP000034711"/>
    </source>
</evidence>
<keyword evidence="2" id="KW-0808">Transferase</keyword>
<dbReference type="GO" id="GO:0016740">
    <property type="term" value="F:transferase activity"/>
    <property type="evidence" value="ECO:0007669"/>
    <property type="project" value="UniProtKB-KW"/>
</dbReference>
<sequence>MTIEQKLKIISNDYSKFETYFLRKTKHQLLSEKLFPASTALSVSMIIPAHQAQNTLPPVLKAISRQSFLKQGGDLEILIVDDASSPPLASTIEPFENKLHIVSIRTSSNEGAGSARDRAILLAKNDLVVFIDADIVLPPTFLSNHVFIHSQAAEPLISVSFRENVSELDRRILGKSTWGQGDRFGGDHRVSMRFKSNWVMKPSENKYVGHEFHLLEQTNNFKEFGNGRVVELWTLPMMVLTCAMSVRREIVLAASPTPKELHGWGFNDTCLAAKMISSGAKVIPNFNSSVLHILEKKHTKPDHLKNKEFLRNEKVYKKLLKQELYGKK</sequence>
<comment type="caution">
    <text evidence="2">The sequence shown here is derived from an EMBL/GenBank/DDBJ whole genome shotgun (WGS) entry which is preliminary data.</text>
</comment>
<accession>A0A0G1ZUZ9</accession>
<dbReference type="Gene3D" id="3.90.550.10">
    <property type="entry name" value="Spore Coat Polysaccharide Biosynthesis Protein SpsA, Chain A"/>
    <property type="match status" value="1"/>
</dbReference>